<sequence length="61" mass="6906">MEEILVYKVILSHLHYKENVEAYLRGGPYPPITAHTDHMHEAYVLSARIYALLLALAQGKG</sequence>
<proteinExistence type="predicted"/>
<protein>
    <recommendedName>
        <fullName evidence="3">HEPN domain-containing protein</fullName>
    </recommendedName>
</protein>
<evidence type="ECO:0008006" key="3">
    <source>
        <dbReference type="Google" id="ProtNLM"/>
    </source>
</evidence>
<reference evidence="2" key="1">
    <citation type="journal article" date="2020" name="mSystems">
        <title>Genome- and Community-Level Interaction Insights into Carbon Utilization and Element Cycling Functions of Hydrothermarchaeota in Hydrothermal Sediment.</title>
        <authorList>
            <person name="Zhou Z."/>
            <person name="Liu Y."/>
            <person name="Xu W."/>
            <person name="Pan J."/>
            <person name="Luo Z.H."/>
            <person name="Li M."/>
        </authorList>
    </citation>
    <scope>NUCLEOTIDE SEQUENCE [LARGE SCALE GENOMIC DNA]</scope>
    <source>
        <strain evidence="2">SpSt-611</strain>
        <strain evidence="1">SpSt-679</strain>
    </source>
</reference>
<dbReference type="AlphaFoldDB" id="A0A7V4EGB2"/>
<evidence type="ECO:0000313" key="1">
    <source>
        <dbReference type="EMBL" id="HGL49420.1"/>
    </source>
</evidence>
<evidence type="ECO:0000313" key="2">
    <source>
        <dbReference type="EMBL" id="HGN85102.1"/>
    </source>
</evidence>
<name>A0A7V4EGB2_9DEIN</name>
<accession>A0A7V4EGB2</accession>
<dbReference type="EMBL" id="DTCX01000131">
    <property type="protein sequence ID" value="HGL49420.1"/>
    <property type="molecule type" value="Genomic_DNA"/>
</dbReference>
<gene>
    <name evidence="2" type="ORF">ENT80_02860</name>
    <name evidence="1" type="ORF">ENU54_02275</name>
</gene>
<comment type="caution">
    <text evidence="2">The sequence shown here is derived from an EMBL/GenBank/DDBJ whole genome shotgun (WGS) entry which is preliminary data.</text>
</comment>
<organism evidence="2">
    <name type="scientific">Thermus tengchongensis</name>
    <dbReference type="NCBI Taxonomy" id="1214928"/>
    <lineage>
        <taxon>Bacteria</taxon>
        <taxon>Thermotogati</taxon>
        <taxon>Deinococcota</taxon>
        <taxon>Deinococci</taxon>
        <taxon>Thermales</taxon>
        <taxon>Thermaceae</taxon>
        <taxon>Thermus</taxon>
    </lineage>
</organism>
<dbReference type="EMBL" id="DTAB01000171">
    <property type="protein sequence ID" value="HGN85102.1"/>
    <property type="molecule type" value="Genomic_DNA"/>
</dbReference>